<reference evidence="4 5" key="1">
    <citation type="journal article" date="2014" name="Am. J. Bot.">
        <title>Genome assembly and annotation for red clover (Trifolium pratense; Fabaceae).</title>
        <authorList>
            <person name="Istvanek J."/>
            <person name="Jaros M."/>
            <person name="Krenek A."/>
            <person name="Repkova J."/>
        </authorList>
    </citation>
    <scope>NUCLEOTIDE SEQUENCE [LARGE SCALE GENOMIC DNA]</scope>
    <source>
        <strain evidence="5">cv. Tatra</strain>
        <tissue evidence="4">Young leaves</tissue>
    </source>
</reference>
<feature type="region of interest" description="Disordered" evidence="3">
    <location>
        <begin position="1"/>
        <end position="33"/>
    </location>
</feature>
<accession>A0A2K3NLC6</accession>
<dbReference type="PANTHER" id="PTHR45747">
    <property type="entry name" value="HISTONE-LYSINE N-METHYLTRANSFERASE E(Z)"/>
    <property type="match status" value="1"/>
</dbReference>
<dbReference type="GO" id="GO:0003682">
    <property type="term" value="F:chromatin binding"/>
    <property type="evidence" value="ECO:0007669"/>
    <property type="project" value="TreeGrafter"/>
</dbReference>
<comment type="caution">
    <text evidence="4">The sequence shown here is derived from an EMBL/GenBank/DDBJ whole genome shotgun (WGS) entry which is preliminary data.</text>
</comment>
<dbReference type="EMBL" id="ASHM01000082">
    <property type="protein sequence ID" value="PNY03838.1"/>
    <property type="molecule type" value="Genomic_DNA"/>
</dbReference>
<dbReference type="InterPro" id="IPR045318">
    <property type="entry name" value="EZH1/2-like"/>
</dbReference>
<dbReference type="PANTHER" id="PTHR45747:SF4">
    <property type="entry name" value="HISTONE-LYSINE N-METHYLTRANSFERASE E(Z)"/>
    <property type="match status" value="1"/>
</dbReference>
<dbReference type="Proteomes" id="UP000236291">
    <property type="component" value="Unassembled WGS sequence"/>
</dbReference>
<evidence type="ECO:0000256" key="3">
    <source>
        <dbReference type="SAM" id="MobiDB-lite"/>
    </source>
</evidence>
<keyword evidence="1" id="KW-0805">Transcription regulation</keyword>
<gene>
    <name evidence="4" type="ORF">L195_g000248</name>
</gene>
<protein>
    <submittedName>
        <fullName evidence="4">Histone-lysine N-methyltransferase CLF-like protein</fullName>
    </submittedName>
</protein>
<keyword evidence="4" id="KW-0489">Methyltransferase</keyword>
<keyword evidence="2" id="KW-0804">Transcription</keyword>
<dbReference type="GO" id="GO:0046976">
    <property type="term" value="F:histone H3K27 methyltransferase activity"/>
    <property type="evidence" value="ECO:0007669"/>
    <property type="project" value="TreeGrafter"/>
</dbReference>
<feature type="compositionally biased region" description="Pro residues" evidence="3">
    <location>
        <begin position="1"/>
        <end position="11"/>
    </location>
</feature>
<dbReference type="GO" id="GO:0032259">
    <property type="term" value="P:methylation"/>
    <property type="evidence" value="ECO:0007669"/>
    <property type="project" value="UniProtKB-KW"/>
</dbReference>
<dbReference type="ExpressionAtlas" id="A0A2K3NLC6">
    <property type="expression patterns" value="baseline"/>
</dbReference>
<name>A0A2K3NLC6_TRIPR</name>
<evidence type="ECO:0000256" key="2">
    <source>
        <dbReference type="ARBA" id="ARBA00023163"/>
    </source>
</evidence>
<keyword evidence="4" id="KW-0808">Transferase</keyword>
<dbReference type="GO" id="GO:0031507">
    <property type="term" value="P:heterochromatin formation"/>
    <property type="evidence" value="ECO:0007669"/>
    <property type="project" value="TreeGrafter"/>
</dbReference>
<organism evidence="4 5">
    <name type="scientific">Trifolium pratense</name>
    <name type="common">Red clover</name>
    <dbReference type="NCBI Taxonomy" id="57577"/>
    <lineage>
        <taxon>Eukaryota</taxon>
        <taxon>Viridiplantae</taxon>
        <taxon>Streptophyta</taxon>
        <taxon>Embryophyta</taxon>
        <taxon>Tracheophyta</taxon>
        <taxon>Spermatophyta</taxon>
        <taxon>Magnoliopsida</taxon>
        <taxon>eudicotyledons</taxon>
        <taxon>Gunneridae</taxon>
        <taxon>Pentapetalae</taxon>
        <taxon>rosids</taxon>
        <taxon>fabids</taxon>
        <taxon>Fabales</taxon>
        <taxon>Fabaceae</taxon>
        <taxon>Papilionoideae</taxon>
        <taxon>50 kb inversion clade</taxon>
        <taxon>NPAAA clade</taxon>
        <taxon>Hologalegina</taxon>
        <taxon>IRL clade</taxon>
        <taxon>Trifolieae</taxon>
        <taxon>Trifolium</taxon>
    </lineage>
</organism>
<dbReference type="AlphaFoldDB" id="A0A2K3NLC6"/>
<evidence type="ECO:0000313" key="5">
    <source>
        <dbReference type="Proteomes" id="UP000236291"/>
    </source>
</evidence>
<dbReference type="STRING" id="57577.A0A2K3NLC6"/>
<sequence length="169" mass="18458">MASKSPPPPSPLSSSRSNPPLDASTKKLEDASPAVKDVLSVIESLKKQVAAKRVVTVKNRVEENRQKLIGITNQLWKSSDEKRTCGIADGGNRSLDLLSKRQKEAIDALNGVDDDRESNGYDGDDHGSTAVLLGSNVAVKNAVRPIKLPEVKRLPPYTTWIFLDRFVLL</sequence>
<evidence type="ECO:0000313" key="4">
    <source>
        <dbReference type="EMBL" id="PNY03838.1"/>
    </source>
</evidence>
<proteinExistence type="predicted"/>
<dbReference type="GO" id="GO:0005634">
    <property type="term" value="C:nucleus"/>
    <property type="evidence" value="ECO:0007669"/>
    <property type="project" value="TreeGrafter"/>
</dbReference>
<reference evidence="4 5" key="2">
    <citation type="journal article" date="2017" name="Front. Plant Sci.">
        <title>Gene Classification and Mining of Molecular Markers Useful in Red Clover (Trifolium pratense) Breeding.</title>
        <authorList>
            <person name="Istvanek J."/>
            <person name="Dluhosova J."/>
            <person name="Dluhos P."/>
            <person name="Patkova L."/>
            <person name="Nedelnik J."/>
            <person name="Repkova J."/>
        </authorList>
    </citation>
    <scope>NUCLEOTIDE SEQUENCE [LARGE SCALE GENOMIC DNA]</scope>
    <source>
        <strain evidence="5">cv. Tatra</strain>
        <tissue evidence="4">Young leaves</tissue>
    </source>
</reference>
<evidence type="ECO:0000256" key="1">
    <source>
        <dbReference type="ARBA" id="ARBA00023015"/>
    </source>
</evidence>